<evidence type="ECO:0000256" key="3">
    <source>
        <dbReference type="ARBA" id="ARBA00023274"/>
    </source>
</evidence>
<evidence type="ECO:0000256" key="1">
    <source>
        <dbReference type="ARBA" id="ARBA00005781"/>
    </source>
</evidence>
<protein>
    <recommendedName>
        <fullName evidence="7">50S ribosomal protein L19</fullName>
    </recommendedName>
</protein>
<dbReference type="InterPro" id="IPR001857">
    <property type="entry name" value="Ribosomal_bL19"/>
</dbReference>
<proteinExistence type="inferred from homology"/>
<gene>
    <name evidence="5" type="ORF">GLX27_004390</name>
</gene>
<evidence type="ECO:0000256" key="4">
    <source>
        <dbReference type="SAM" id="MobiDB-lite"/>
    </source>
</evidence>
<dbReference type="Proteomes" id="UP000818624">
    <property type="component" value="Chromosome 6"/>
</dbReference>
<dbReference type="Pfam" id="PF01245">
    <property type="entry name" value="Ribosomal_L19"/>
    <property type="match status" value="1"/>
</dbReference>
<accession>A0ABY8EVV4</accession>
<dbReference type="Gene3D" id="2.30.30.790">
    <property type="match status" value="1"/>
</dbReference>
<feature type="compositionally biased region" description="Basic residues" evidence="4">
    <location>
        <begin position="231"/>
        <end position="241"/>
    </location>
</feature>
<dbReference type="InterPro" id="IPR038657">
    <property type="entry name" value="Ribosomal_bL19_sf"/>
</dbReference>
<keyword evidence="6" id="KW-1185">Reference proteome</keyword>
<dbReference type="InterPro" id="IPR008991">
    <property type="entry name" value="Translation_prot_SH3-like_sf"/>
</dbReference>
<evidence type="ECO:0000256" key="2">
    <source>
        <dbReference type="ARBA" id="ARBA00022980"/>
    </source>
</evidence>
<dbReference type="SUPFAM" id="SSF50104">
    <property type="entry name" value="Translation proteins SH3-like domain"/>
    <property type="match status" value="1"/>
</dbReference>
<dbReference type="PRINTS" id="PR00061">
    <property type="entry name" value="RIBOSOMALL19"/>
</dbReference>
<name>A0ABY8EVV4_MALFU</name>
<evidence type="ECO:0000313" key="5">
    <source>
        <dbReference type="EMBL" id="WFD49705.1"/>
    </source>
</evidence>
<organism evidence="5 6">
    <name type="scientific">Malassezia furfur</name>
    <name type="common">Pityriasis versicolor infection agent</name>
    <name type="synonym">Pityrosporum furfur</name>
    <dbReference type="NCBI Taxonomy" id="55194"/>
    <lineage>
        <taxon>Eukaryota</taxon>
        <taxon>Fungi</taxon>
        <taxon>Dikarya</taxon>
        <taxon>Basidiomycota</taxon>
        <taxon>Ustilaginomycotina</taxon>
        <taxon>Malasseziomycetes</taxon>
        <taxon>Malasseziales</taxon>
        <taxon>Malasseziaceae</taxon>
        <taxon>Malassezia</taxon>
    </lineage>
</organism>
<keyword evidence="2" id="KW-0689">Ribosomal protein</keyword>
<feature type="compositionally biased region" description="Basic and acidic residues" evidence="4">
    <location>
        <begin position="57"/>
        <end position="66"/>
    </location>
</feature>
<feature type="region of interest" description="Disordered" evidence="4">
    <location>
        <begin position="222"/>
        <end position="241"/>
    </location>
</feature>
<feature type="region of interest" description="Disordered" evidence="4">
    <location>
        <begin position="57"/>
        <end position="90"/>
    </location>
</feature>
<dbReference type="PANTHER" id="PTHR15680:SF9">
    <property type="entry name" value="LARGE RIBOSOMAL SUBUNIT PROTEIN BL19M"/>
    <property type="match status" value="1"/>
</dbReference>
<keyword evidence="3" id="KW-0687">Ribonucleoprotein</keyword>
<reference evidence="5 6" key="1">
    <citation type="journal article" date="2020" name="Elife">
        <title>Loss of centromere function drives karyotype evolution in closely related Malassezia species.</title>
        <authorList>
            <person name="Sankaranarayanan S.R."/>
            <person name="Ianiri G."/>
            <person name="Coelho M.A."/>
            <person name="Reza M.H."/>
            <person name="Thimmappa B.C."/>
            <person name="Ganguly P."/>
            <person name="Vadnala R.N."/>
            <person name="Sun S."/>
            <person name="Siddharthan R."/>
            <person name="Tellgren-Roth C."/>
            <person name="Dawson T.L."/>
            <person name="Heitman J."/>
            <person name="Sanyal K."/>
        </authorList>
    </citation>
    <scope>NUCLEOTIDE SEQUENCE [LARGE SCALE GENOMIC DNA]</scope>
    <source>
        <strain evidence="5">CBS14141</strain>
    </source>
</reference>
<evidence type="ECO:0000313" key="6">
    <source>
        <dbReference type="Proteomes" id="UP000818624"/>
    </source>
</evidence>
<dbReference type="EMBL" id="CP046239">
    <property type="protein sequence ID" value="WFD49705.1"/>
    <property type="molecule type" value="Genomic_DNA"/>
</dbReference>
<comment type="similarity">
    <text evidence="1">Belongs to the bacterial ribosomal protein bL19 family.</text>
</comment>
<evidence type="ECO:0008006" key="7">
    <source>
        <dbReference type="Google" id="ProtNLM"/>
    </source>
</evidence>
<sequence>MTSMLRSMAASGALRMPLAPQRAPSMMLRRALATTAPARQEEKAAAAYPFAAHVVTRSHEAPRPDSVRPPPQVTNHPSRGVMRRVDGHLTTEIDPDEKIARLFSRRSPECVPPGSILLVESYLSANKTNTTTFSGVLIAVRRAGIATSFVLRTIAHKLGVEARFHAYSPMIKEIRVIQRADARKGEHGLQRTRRAKLYYMRRRDDRRVNAVANIVKQYRANEMQQAERARKQQKPQAKKKK</sequence>
<dbReference type="PANTHER" id="PTHR15680">
    <property type="entry name" value="RIBOSOMAL PROTEIN L19"/>
    <property type="match status" value="1"/>
</dbReference>